<proteinExistence type="predicted"/>
<dbReference type="AlphaFoldDB" id="A0A9W9XSF7"/>
<dbReference type="PANTHER" id="PTHR36587:SF2">
    <property type="entry name" value="EXPRESSION SITE-ASSOCIATED GENE 3 (ESAG3)-LIKE PROTEIN"/>
    <property type="match status" value="1"/>
</dbReference>
<evidence type="ECO:0000313" key="1">
    <source>
        <dbReference type="EMBL" id="KAJ5501871.1"/>
    </source>
</evidence>
<comment type="caution">
    <text evidence="1">The sequence shown here is derived from an EMBL/GenBank/DDBJ whole genome shotgun (WGS) entry which is preliminary data.</text>
</comment>
<reference evidence="1" key="1">
    <citation type="submission" date="2022-12" db="EMBL/GenBank/DDBJ databases">
        <authorList>
            <person name="Petersen C."/>
        </authorList>
    </citation>
    <scope>NUCLEOTIDE SEQUENCE</scope>
    <source>
        <strain evidence="1">IBT 29495</strain>
    </source>
</reference>
<dbReference type="EMBL" id="JAPWDS010000003">
    <property type="protein sequence ID" value="KAJ5501871.1"/>
    <property type="molecule type" value="Genomic_DNA"/>
</dbReference>
<dbReference type="CDD" id="cd22997">
    <property type="entry name" value="GT_LH"/>
    <property type="match status" value="1"/>
</dbReference>
<organism evidence="1 2">
    <name type="scientific">Penicillium fimorum</name>
    <dbReference type="NCBI Taxonomy" id="1882269"/>
    <lineage>
        <taxon>Eukaryota</taxon>
        <taxon>Fungi</taxon>
        <taxon>Dikarya</taxon>
        <taxon>Ascomycota</taxon>
        <taxon>Pezizomycotina</taxon>
        <taxon>Eurotiomycetes</taxon>
        <taxon>Eurotiomycetidae</taxon>
        <taxon>Eurotiales</taxon>
        <taxon>Aspergillaceae</taxon>
        <taxon>Penicillium</taxon>
    </lineage>
</organism>
<evidence type="ECO:0000313" key="2">
    <source>
        <dbReference type="Proteomes" id="UP001149954"/>
    </source>
</evidence>
<dbReference type="OrthoDB" id="422736at2759"/>
<gene>
    <name evidence="1" type="ORF">N7463_004745</name>
</gene>
<reference evidence="1" key="2">
    <citation type="journal article" date="2023" name="IMA Fungus">
        <title>Comparative genomic study of the Penicillium genus elucidates a diverse pangenome and 15 lateral gene transfer events.</title>
        <authorList>
            <person name="Petersen C."/>
            <person name="Sorensen T."/>
            <person name="Nielsen M.R."/>
            <person name="Sondergaard T.E."/>
            <person name="Sorensen J.L."/>
            <person name="Fitzpatrick D.A."/>
            <person name="Frisvad J.C."/>
            <person name="Nielsen K.L."/>
        </authorList>
    </citation>
    <scope>NUCLEOTIDE SEQUENCE</scope>
    <source>
        <strain evidence="1">IBT 29495</strain>
    </source>
</reference>
<protein>
    <submittedName>
        <fullName evidence="1">Uncharacterized protein</fullName>
    </submittedName>
</protein>
<keyword evidence="2" id="KW-1185">Reference proteome</keyword>
<dbReference type="Proteomes" id="UP001149954">
    <property type="component" value="Unassembled WGS sequence"/>
</dbReference>
<accession>A0A9W9XSF7</accession>
<sequence>MPNKETSPNESLHNETLLNTEQLSKTSKFHLLVPANGPHLQLCRAVVSSTILGYPVPVFNGWNKTGDLDASVTHLAKVRNVKRYLDSLPSDSNDDLALMIDGYDVVFQLPADVLIQRYFAVIETANAKIAARFGQDSVDSLSGHNSPRQTILFGPEKLCYPVDGNRPGCWAIPEDIDIPVGAFGPDKGGFSHNLPRWLNSGTIMGPVGDMRELFAATLKRINTTYNPQHEFSDSDQMYMGDVWGEQEFWRSVNRHNHYFHDDVDPRTIAPAGEPDKIIPTRVAGQKTEFHIGIDYKSGLFQTRAGSDHVLEHLAFNQTASDGVGASALITQNLIESPNFQPYEIELPVNVISSLIRISSAISDVLKVDPKDFVTKIHLGTNLVTKSIYGLFHCIGEKTYLNDLWYRLWFQQHARSLLEAGIQSMKEKKDISNALIHGRKWVVAHGYPIISDKGVHAAGGWMDVDGQWITWSELCQSFEDDIFGTT</sequence>
<dbReference type="PANTHER" id="PTHR36587">
    <property type="entry name" value="EXPRESSION SITE-ASSOCIATED GENE 3 (ESAG3)-LIKE PROTEIN"/>
    <property type="match status" value="1"/>
</dbReference>
<name>A0A9W9XSF7_9EURO</name>